<dbReference type="InterPro" id="IPR037006">
    <property type="entry name" value="CheA-like_homodim_sf"/>
</dbReference>
<dbReference type="Proteomes" id="UP000529795">
    <property type="component" value="Unassembled WGS sequence"/>
</dbReference>
<dbReference type="GO" id="GO:0000155">
    <property type="term" value="F:phosphorelay sensor kinase activity"/>
    <property type="evidence" value="ECO:0007669"/>
    <property type="project" value="InterPro"/>
</dbReference>
<dbReference type="GO" id="GO:0005737">
    <property type="term" value="C:cytoplasm"/>
    <property type="evidence" value="ECO:0007669"/>
    <property type="project" value="InterPro"/>
</dbReference>
<keyword evidence="2" id="KW-0808">Transferase</keyword>
<dbReference type="EMBL" id="JACIEV010000004">
    <property type="protein sequence ID" value="MBB4153737.1"/>
    <property type="molecule type" value="Genomic_DNA"/>
</dbReference>
<accession>A0A840FDT2</accession>
<dbReference type="AlphaFoldDB" id="A0A840FDT2"/>
<evidence type="ECO:0000259" key="1">
    <source>
        <dbReference type="SMART" id="SM01231"/>
    </source>
</evidence>
<dbReference type="SUPFAM" id="SSF47384">
    <property type="entry name" value="Homodimeric domain of signal transducing histidine kinase"/>
    <property type="match status" value="1"/>
</dbReference>
<dbReference type="RefSeq" id="WP_183983602.1">
    <property type="nucleotide sequence ID" value="NZ_JACIEV010000004.1"/>
</dbReference>
<keyword evidence="3" id="KW-1185">Reference proteome</keyword>
<evidence type="ECO:0000313" key="2">
    <source>
        <dbReference type="EMBL" id="MBB4153737.1"/>
    </source>
</evidence>
<sequence>MLKVDQAKVDLLMNLIGDLVVQKNAMPFLARRAEEIHGSREMGREIKEQFATLARLVGIAPAPAATQTA</sequence>
<feature type="domain" description="Histidine kinase CheA-like homodimeric" evidence="1">
    <location>
        <begin position="1"/>
        <end position="56"/>
    </location>
</feature>
<comment type="caution">
    <text evidence="2">The sequence shown here is derived from an EMBL/GenBank/DDBJ whole genome shotgun (WGS) entry which is preliminary data.</text>
</comment>
<dbReference type="SMART" id="SM01231">
    <property type="entry name" value="H-kinase_dim"/>
    <property type="match status" value="1"/>
</dbReference>
<organism evidence="2 3">
    <name type="scientific">Sphingomonas jinjuensis</name>
    <dbReference type="NCBI Taxonomy" id="535907"/>
    <lineage>
        <taxon>Bacteria</taxon>
        <taxon>Pseudomonadati</taxon>
        <taxon>Pseudomonadota</taxon>
        <taxon>Alphaproteobacteria</taxon>
        <taxon>Sphingomonadales</taxon>
        <taxon>Sphingomonadaceae</taxon>
        <taxon>Sphingomonas</taxon>
    </lineage>
</organism>
<dbReference type="InterPro" id="IPR036097">
    <property type="entry name" value="HisK_dim/P_sf"/>
</dbReference>
<dbReference type="Gene3D" id="1.10.287.560">
    <property type="entry name" value="Histidine kinase CheA-like, homodimeric domain"/>
    <property type="match status" value="1"/>
</dbReference>
<dbReference type="Pfam" id="PF02895">
    <property type="entry name" value="H-kinase_dim"/>
    <property type="match status" value="1"/>
</dbReference>
<evidence type="ECO:0000313" key="3">
    <source>
        <dbReference type="Proteomes" id="UP000529795"/>
    </source>
</evidence>
<name>A0A840FDT2_9SPHN</name>
<keyword evidence="2" id="KW-0418">Kinase</keyword>
<dbReference type="InterPro" id="IPR004105">
    <property type="entry name" value="CheA-like_dim"/>
</dbReference>
<protein>
    <submittedName>
        <fullName evidence="2">Chemotaxis protein histidine kinase CheA</fullName>
    </submittedName>
</protein>
<reference evidence="2 3" key="1">
    <citation type="submission" date="2020-08" db="EMBL/GenBank/DDBJ databases">
        <title>Genomic Encyclopedia of Type Strains, Phase IV (KMG-IV): sequencing the most valuable type-strain genomes for metagenomic binning, comparative biology and taxonomic classification.</title>
        <authorList>
            <person name="Goeker M."/>
        </authorList>
    </citation>
    <scope>NUCLEOTIDE SEQUENCE [LARGE SCALE GENOMIC DNA]</scope>
    <source>
        <strain evidence="2 3">YC6723</strain>
    </source>
</reference>
<proteinExistence type="predicted"/>
<gene>
    <name evidence="2" type="ORF">GGQ80_001643</name>
</gene>
<dbReference type="GO" id="GO:0006935">
    <property type="term" value="P:chemotaxis"/>
    <property type="evidence" value="ECO:0007669"/>
    <property type="project" value="InterPro"/>
</dbReference>